<gene>
    <name evidence="1" type="ORF">Pla52o_08270</name>
</gene>
<protein>
    <submittedName>
        <fullName evidence="1">Uncharacterized protein</fullName>
    </submittedName>
</protein>
<sequence>MDAGNCLAGCEFCCRIGLDILSFKLGWNCVTVRMHEPIYSNFLRFLAAMLGEYHVSRCTRNCHALHRPLREGEWYYSVVMESGDDYVRRDFSAESWKGPPEEAIGWWKCRMPSASEKKLVLAPPEVLIDLLRQMSSFPDKAKTRYLLAIMLMRKRLVRPWEGTPDDSLSEGMMRLEVLADSSTIDVMPCEITRAEADPLRDELNDLLYCEADVVSADDEPSTV</sequence>
<name>A0A5C6CU98_9BACT</name>
<organism evidence="1 2">
    <name type="scientific">Novipirellula galeiformis</name>
    <dbReference type="NCBI Taxonomy" id="2528004"/>
    <lineage>
        <taxon>Bacteria</taxon>
        <taxon>Pseudomonadati</taxon>
        <taxon>Planctomycetota</taxon>
        <taxon>Planctomycetia</taxon>
        <taxon>Pirellulales</taxon>
        <taxon>Pirellulaceae</taxon>
        <taxon>Novipirellula</taxon>
    </lineage>
</organism>
<comment type="caution">
    <text evidence="1">The sequence shown here is derived from an EMBL/GenBank/DDBJ whole genome shotgun (WGS) entry which is preliminary data.</text>
</comment>
<proteinExistence type="predicted"/>
<dbReference type="Proteomes" id="UP000316304">
    <property type="component" value="Unassembled WGS sequence"/>
</dbReference>
<dbReference type="EMBL" id="SJPT01000001">
    <property type="protein sequence ID" value="TWU26971.1"/>
    <property type="molecule type" value="Genomic_DNA"/>
</dbReference>
<keyword evidence="2" id="KW-1185">Reference proteome</keyword>
<evidence type="ECO:0000313" key="2">
    <source>
        <dbReference type="Proteomes" id="UP000316304"/>
    </source>
</evidence>
<evidence type="ECO:0000313" key="1">
    <source>
        <dbReference type="EMBL" id="TWU26971.1"/>
    </source>
</evidence>
<reference evidence="1 2" key="1">
    <citation type="submission" date="2019-02" db="EMBL/GenBank/DDBJ databases">
        <title>Deep-cultivation of Planctomycetes and their phenomic and genomic characterization uncovers novel biology.</title>
        <authorList>
            <person name="Wiegand S."/>
            <person name="Jogler M."/>
            <person name="Boedeker C."/>
            <person name="Pinto D."/>
            <person name="Vollmers J."/>
            <person name="Rivas-Marin E."/>
            <person name="Kohn T."/>
            <person name="Peeters S.H."/>
            <person name="Heuer A."/>
            <person name="Rast P."/>
            <person name="Oberbeckmann S."/>
            <person name="Bunk B."/>
            <person name="Jeske O."/>
            <person name="Meyerdierks A."/>
            <person name="Storesund J.E."/>
            <person name="Kallscheuer N."/>
            <person name="Luecker S."/>
            <person name="Lage O.M."/>
            <person name="Pohl T."/>
            <person name="Merkel B.J."/>
            <person name="Hornburger P."/>
            <person name="Mueller R.-W."/>
            <person name="Bruemmer F."/>
            <person name="Labrenz M."/>
            <person name="Spormann A.M."/>
            <person name="Op Den Camp H."/>
            <person name="Overmann J."/>
            <person name="Amann R."/>
            <person name="Jetten M.S.M."/>
            <person name="Mascher T."/>
            <person name="Medema M.H."/>
            <person name="Devos D.P."/>
            <person name="Kaster A.-K."/>
            <person name="Ovreas L."/>
            <person name="Rohde M."/>
            <person name="Galperin M.Y."/>
            <person name="Jogler C."/>
        </authorList>
    </citation>
    <scope>NUCLEOTIDE SEQUENCE [LARGE SCALE GENOMIC DNA]</scope>
    <source>
        <strain evidence="1 2">Pla52o</strain>
    </source>
</reference>
<dbReference type="AlphaFoldDB" id="A0A5C6CU98"/>
<accession>A0A5C6CU98</accession>